<dbReference type="Gene3D" id="2.30.30.140">
    <property type="match status" value="1"/>
</dbReference>
<reference evidence="1 2" key="1">
    <citation type="submission" date="2024-02" db="EMBL/GenBank/DDBJ databases">
        <authorList>
            <person name="Chen Y."/>
            <person name="Shah S."/>
            <person name="Dougan E. K."/>
            <person name="Thang M."/>
            <person name="Chan C."/>
        </authorList>
    </citation>
    <scope>NUCLEOTIDE SEQUENCE [LARGE SCALE GENOMIC DNA]</scope>
</reference>
<dbReference type="GO" id="GO:0016301">
    <property type="term" value="F:kinase activity"/>
    <property type="evidence" value="ECO:0007669"/>
    <property type="project" value="UniProtKB-KW"/>
</dbReference>
<dbReference type="Gene3D" id="3.90.228.10">
    <property type="match status" value="1"/>
</dbReference>
<organism evidence="1 2">
    <name type="scientific">Durusdinium trenchii</name>
    <dbReference type="NCBI Taxonomy" id="1381693"/>
    <lineage>
        <taxon>Eukaryota</taxon>
        <taxon>Sar</taxon>
        <taxon>Alveolata</taxon>
        <taxon>Dinophyceae</taxon>
        <taxon>Suessiales</taxon>
        <taxon>Symbiodiniaceae</taxon>
        <taxon>Durusdinium</taxon>
    </lineage>
</organism>
<evidence type="ECO:0000313" key="1">
    <source>
        <dbReference type="EMBL" id="CAK8998570.1"/>
    </source>
</evidence>
<keyword evidence="1" id="KW-0808">Transferase</keyword>
<gene>
    <name evidence="1" type="ORF">SCF082_LOCUS5700</name>
</gene>
<dbReference type="SUPFAM" id="SSF56399">
    <property type="entry name" value="ADP-ribosylation"/>
    <property type="match status" value="1"/>
</dbReference>
<keyword evidence="1" id="KW-0418">Kinase</keyword>
<dbReference type="Proteomes" id="UP001642464">
    <property type="component" value="Unassembled WGS sequence"/>
</dbReference>
<proteinExistence type="predicted"/>
<name>A0ABP0IB33_9DINO</name>
<keyword evidence="2" id="KW-1185">Reference proteome</keyword>
<comment type="caution">
    <text evidence="1">The sequence shown here is derived from an EMBL/GenBank/DDBJ whole genome shotgun (WGS) entry which is preliminary data.</text>
</comment>
<sequence length="772" mass="86183">MSVLYLICDLDGVVFTFTASDGTWEFSRLSKFHHDNGKDRFVFREAGEGNSTRWVLESQSGQAKVFGTPKYSGHGPPFRGKPSPPRGMWTVWGCPFVLSDIPPQHAAIESPFTFQVPFAQMSFHEEGHTGYLDIEVNNAPIEDGPLDEILEQLRRVLVNLAQRPEMVLLLRTDARAASMPSMRHVRKFLSFIQKEVGTECVLVGRGSAIVLVPSSFLGQAVLRLVQLVQRMLPAPYPQAIVSSLDCLKTWHCLMHLLSKACDQPAPSEEEADRFLNSLVVEDQLPGQEEVADLNNQDLELKPDKLHPKVSSSIAAALHGELEGLALEMCDLPTPQRKRRRTQGEVSDDEGDVVILDTATVPCEVCGANVAFEHFMTHLATHEAAKMPDTDDLEEIECEVCGKWVLFRHFMEHSQLHSASSSSSKVCGVLFAASDLADHKAAHQMHEKMLDEDLKSSTSEVDITAQIVEMARSGGSGLPGNRSVMGEGDPVLVRWSDGHWYPARVTSIHSQQYQVSWDPPYQCWAPEKVAEASVIPRMNQPREVCNFDVALEFVKRLRSLKHRSSQSTRLEVVYHWTREENVNKIIENNLKPPGATNADGTQIHVLNGEAFGRGIYASTDVNYGRAYGAGLSCGFLCLAFPGHMGRTPHGKGIPKRLCKKDDCYQQGSLRVYRSSEQVLPLFFTDLPTAPRLSEVAQTIARVLRERVLEQSVTELEFKKGEKVEVLWHGSYWQAEVAQVRADGLLDVKWLFPFQTWPAECGVSTARLRRPEGH</sequence>
<dbReference type="SUPFAM" id="SSF63748">
    <property type="entry name" value="Tudor/PWWP/MBT"/>
    <property type="match status" value="1"/>
</dbReference>
<accession>A0ABP0IB33</accession>
<dbReference type="EMBL" id="CAXAMM010003102">
    <property type="protein sequence ID" value="CAK8998570.1"/>
    <property type="molecule type" value="Genomic_DNA"/>
</dbReference>
<dbReference type="CDD" id="cd20384">
    <property type="entry name" value="Tudor_ZGPAT"/>
    <property type="match status" value="1"/>
</dbReference>
<protein>
    <submittedName>
        <fullName evidence="1">Calcium/calmodulin-dependent protein kinase type IV</fullName>
    </submittedName>
</protein>
<evidence type="ECO:0000313" key="2">
    <source>
        <dbReference type="Proteomes" id="UP001642464"/>
    </source>
</evidence>